<name>A0A9X2FKY2_9LACO</name>
<protein>
    <recommendedName>
        <fullName evidence="4">YfhO family protein</fullName>
    </recommendedName>
</protein>
<evidence type="ECO:0008006" key="4">
    <source>
        <dbReference type="Google" id="ProtNLM"/>
    </source>
</evidence>
<accession>A0A9X2FKY2</accession>
<feature type="transmembrane region" description="Helical" evidence="1">
    <location>
        <begin position="199"/>
        <end position="218"/>
    </location>
</feature>
<comment type="caution">
    <text evidence="2">The sequence shown here is derived from an EMBL/GenBank/DDBJ whole genome shotgun (WGS) entry which is preliminary data.</text>
</comment>
<organism evidence="2 3">
    <name type="scientific">Ligilactobacillus ubinensis</name>
    <dbReference type="NCBI Taxonomy" id="2876789"/>
    <lineage>
        <taxon>Bacteria</taxon>
        <taxon>Bacillati</taxon>
        <taxon>Bacillota</taxon>
        <taxon>Bacilli</taxon>
        <taxon>Lactobacillales</taxon>
        <taxon>Lactobacillaceae</taxon>
        <taxon>Ligilactobacillus</taxon>
    </lineage>
</organism>
<feature type="transmembrane region" description="Helical" evidence="1">
    <location>
        <begin position="378"/>
        <end position="397"/>
    </location>
</feature>
<dbReference type="EMBL" id="JAIULA010000013">
    <property type="protein sequence ID" value="MCP0887200.1"/>
    <property type="molecule type" value="Genomic_DNA"/>
</dbReference>
<feature type="transmembrane region" description="Helical" evidence="1">
    <location>
        <begin position="542"/>
        <end position="564"/>
    </location>
</feature>
<feature type="transmembrane region" description="Helical" evidence="1">
    <location>
        <begin position="230"/>
        <end position="251"/>
    </location>
</feature>
<keyword evidence="3" id="KW-1185">Reference proteome</keyword>
<evidence type="ECO:0000313" key="3">
    <source>
        <dbReference type="Proteomes" id="UP001139006"/>
    </source>
</evidence>
<feature type="transmembrane region" description="Helical" evidence="1">
    <location>
        <begin position="80"/>
        <end position="97"/>
    </location>
</feature>
<dbReference type="RefSeq" id="WP_253360858.1">
    <property type="nucleotide sequence ID" value="NZ_JAIULA010000013.1"/>
</dbReference>
<dbReference type="AlphaFoldDB" id="A0A9X2FKY2"/>
<feature type="transmembrane region" description="Helical" evidence="1">
    <location>
        <begin position="286"/>
        <end position="301"/>
    </location>
</feature>
<proteinExistence type="predicted"/>
<keyword evidence="1" id="KW-0812">Transmembrane</keyword>
<feature type="transmembrane region" description="Helical" evidence="1">
    <location>
        <begin position="14"/>
        <end position="33"/>
    </location>
</feature>
<evidence type="ECO:0000313" key="2">
    <source>
        <dbReference type="EMBL" id="MCP0887200.1"/>
    </source>
</evidence>
<evidence type="ECO:0000256" key="1">
    <source>
        <dbReference type="SAM" id="Phobius"/>
    </source>
</evidence>
<keyword evidence="1" id="KW-1133">Transmembrane helix</keyword>
<feature type="transmembrane region" description="Helical" evidence="1">
    <location>
        <begin position="313"/>
        <end position="333"/>
    </location>
</feature>
<sequence>MIKLNKLSNKQKHILAIIVCLIASILVMVPYFCSNSLHAGVDMSFHLNRIYDLAQNIKDGKLFSYIETYAMNQVGTPINMVYGALPIYPFAVALILISNPVQAIYAGWWFIVLVSMLISYWCGLKYWQGNKKKALLFSFMYVLSAYNFSWMFLTFDVGQTAGYVFLPLIIYGTYSIFFREKKGWILLSFGMTGVVYSHVLSFLMYVVVVMMLIVIAFFTSQNFWRKTKYIIYAGITTLLMTSFYWSTLFTVYSSNKLFITKSGTLTTASVGLGDSIISSLNNNESIGALITILVFMGLFLWKKQNMVTKFSGIIGIVFFVATTNIFESIWNFINKTPIIVLQWTGRILCISNFFLAIFAVETIWIIISSNTKYMRHSFIVVLGITVFALLSNSYSFLNSRTSQTVINFKPSNSKTLPFSDYQITSKIGFNYMVKNFNEGVGSIDYWPLVSMKNYTVDIKNHIALIDGKRTKIKPYSIPNGISYRIYSAKDRTTVDLPFLNYNSYTVTINGKKVGYTKTKRSTIGVTLNKGHNNIKIVYKVSFVIKVAEFVSWITLAVIVIASTIKKIKFLKKLRE</sequence>
<feature type="transmembrane region" description="Helical" evidence="1">
    <location>
        <begin position="161"/>
        <end position="178"/>
    </location>
</feature>
<reference evidence="2 3" key="1">
    <citation type="journal article" date="2023" name="Int. J. Syst. Evol. Microbiol.">
        <title>Ligilactobacillus ubinensis sp. nov., a novel species isolated from the wild ferment of a durian fruit (Durio zibethinus).</title>
        <authorList>
            <person name="Heng Y.C."/>
            <person name="Menon N."/>
            <person name="Chen B."/>
            <person name="Loo B.Z.L."/>
            <person name="Wong G.W.J."/>
            <person name="Lim A.C.H."/>
            <person name="Silvaraju S."/>
            <person name="Kittelmann S."/>
        </authorList>
    </citation>
    <scope>NUCLEOTIDE SEQUENCE [LARGE SCALE GENOMIC DNA]</scope>
    <source>
        <strain evidence="2 3">WILCCON 0076</strain>
    </source>
</reference>
<feature type="transmembrane region" description="Helical" evidence="1">
    <location>
        <begin position="345"/>
        <end position="366"/>
    </location>
</feature>
<feature type="transmembrane region" description="Helical" evidence="1">
    <location>
        <begin position="134"/>
        <end position="155"/>
    </location>
</feature>
<keyword evidence="1" id="KW-0472">Membrane</keyword>
<dbReference type="Proteomes" id="UP001139006">
    <property type="component" value="Unassembled WGS sequence"/>
</dbReference>
<gene>
    <name evidence="2" type="ORF">LB941_07615</name>
</gene>
<feature type="transmembrane region" description="Helical" evidence="1">
    <location>
        <begin position="103"/>
        <end position="122"/>
    </location>
</feature>